<feature type="region of interest" description="Disordered" evidence="6">
    <location>
        <begin position="257"/>
        <end position="277"/>
    </location>
</feature>
<dbReference type="Proteomes" id="UP000887159">
    <property type="component" value="Unassembled WGS sequence"/>
</dbReference>
<feature type="transmembrane region" description="Helical" evidence="7">
    <location>
        <begin position="12"/>
        <end position="34"/>
    </location>
</feature>
<evidence type="ECO:0000256" key="6">
    <source>
        <dbReference type="SAM" id="MobiDB-lite"/>
    </source>
</evidence>
<evidence type="ECO:0000313" key="9">
    <source>
        <dbReference type="EMBL" id="GFX92404.1"/>
    </source>
</evidence>
<dbReference type="InterPro" id="IPR004680">
    <property type="entry name" value="Cit_transptr-like_dom"/>
</dbReference>
<evidence type="ECO:0000256" key="4">
    <source>
        <dbReference type="ARBA" id="ARBA00022989"/>
    </source>
</evidence>
<evidence type="ECO:0000256" key="2">
    <source>
        <dbReference type="ARBA" id="ARBA00022448"/>
    </source>
</evidence>
<sequence length="319" mass="35556">MEILTWMDVETLKLLFGMMVLVSILSETGFFHYIAVQTYRLARGQIWTLVTSLCLVTAILSAFLDNVTTILLMSAVAIKLCETMNIDPRRMLIAMVVFSNIGGAMTPIGDPPNIIIINNRKVQIAGIGFIDFTIHMAPAVILCIAATYLFLRLMYRDISALRLSDPPEVIVSKHEIDVWKTALNSLTGYSKEDDTARAEVHRKITLLETSMKKKIDNTKISEEEFRASLLELTNAITSTRFPDDNIVGKQADLAPSGDNFFNTTHEQGEESGTQNSSLRLSLTQLESFGYGTIKFYPGCPVAQEIIKPTQCPIADRIRI</sequence>
<name>A0A8X6RH24_TRICX</name>
<gene>
    <name evidence="9" type="primary">OCA2</name>
    <name evidence="9" type="ORF">TNCV_1706801</name>
</gene>
<dbReference type="GO" id="GO:0055085">
    <property type="term" value="P:transmembrane transport"/>
    <property type="evidence" value="ECO:0007669"/>
    <property type="project" value="InterPro"/>
</dbReference>
<protein>
    <submittedName>
        <fullName evidence="9">P protein</fullName>
    </submittedName>
</protein>
<feature type="transmembrane region" description="Helical" evidence="7">
    <location>
        <begin position="90"/>
        <end position="109"/>
    </location>
</feature>
<evidence type="ECO:0000256" key="1">
    <source>
        <dbReference type="ARBA" id="ARBA00004141"/>
    </source>
</evidence>
<feature type="transmembrane region" description="Helical" evidence="7">
    <location>
        <begin position="129"/>
        <end position="151"/>
    </location>
</feature>
<reference evidence="9" key="1">
    <citation type="submission" date="2020-08" db="EMBL/GenBank/DDBJ databases">
        <title>Multicomponent nature underlies the extraordinary mechanical properties of spider dragline silk.</title>
        <authorList>
            <person name="Kono N."/>
            <person name="Nakamura H."/>
            <person name="Mori M."/>
            <person name="Yoshida Y."/>
            <person name="Ohtoshi R."/>
            <person name="Malay A.D."/>
            <person name="Moran D.A.P."/>
            <person name="Tomita M."/>
            <person name="Numata K."/>
            <person name="Arakawa K."/>
        </authorList>
    </citation>
    <scope>NUCLEOTIDE SEQUENCE</scope>
</reference>
<dbReference type="PANTHER" id="PTHR43568">
    <property type="entry name" value="P PROTEIN"/>
    <property type="match status" value="1"/>
</dbReference>
<feature type="transmembrane region" description="Helical" evidence="7">
    <location>
        <begin position="46"/>
        <end position="78"/>
    </location>
</feature>
<dbReference type="InterPro" id="IPR051475">
    <property type="entry name" value="Diverse_Ion_Transporter"/>
</dbReference>
<evidence type="ECO:0000259" key="8">
    <source>
        <dbReference type="Pfam" id="PF03600"/>
    </source>
</evidence>
<comment type="caution">
    <text evidence="9">The sequence shown here is derived from an EMBL/GenBank/DDBJ whole genome shotgun (WGS) entry which is preliminary data.</text>
</comment>
<accession>A0A8X6RH24</accession>
<keyword evidence="10" id="KW-1185">Reference proteome</keyword>
<proteinExistence type="predicted"/>
<organism evidence="9 10">
    <name type="scientific">Trichonephila clavipes</name>
    <name type="common">Golden silk orbweaver</name>
    <name type="synonym">Nephila clavipes</name>
    <dbReference type="NCBI Taxonomy" id="2585209"/>
    <lineage>
        <taxon>Eukaryota</taxon>
        <taxon>Metazoa</taxon>
        <taxon>Ecdysozoa</taxon>
        <taxon>Arthropoda</taxon>
        <taxon>Chelicerata</taxon>
        <taxon>Arachnida</taxon>
        <taxon>Araneae</taxon>
        <taxon>Araneomorphae</taxon>
        <taxon>Entelegynae</taxon>
        <taxon>Araneoidea</taxon>
        <taxon>Nephilidae</taxon>
        <taxon>Trichonephila</taxon>
    </lineage>
</organism>
<feature type="domain" description="Citrate transporter-like" evidence="8">
    <location>
        <begin position="2"/>
        <end position="183"/>
    </location>
</feature>
<dbReference type="EMBL" id="BMAU01021147">
    <property type="protein sequence ID" value="GFX92404.1"/>
    <property type="molecule type" value="Genomic_DNA"/>
</dbReference>
<dbReference type="AlphaFoldDB" id="A0A8X6RH24"/>
<dbReference type="GO" id="GO:0016020">
    <property type="term" value="C:membrane"/>
    <property type="evidence" value="ECO:0007669"/>
    <property type="project" value="UniProtKB-SubCell"/>
</dbReference>
<comment type="subcellular location">
    <subcellularLocation>
        <location evidence="1">Membrane</location>
        <topology evidence="1">Multi-pass membrane protein</topology>
    </subcellularLocation>
</comment>
<evidence type="ECO:0000313" key="10">
    <source>
        <dbReference type="Proteomes" id="UP000887159"/>
    </source>
</evidence>
<dbReference type="Pfam" id="PF03600">
    <property type="entry name" value="CitMHS"/>
    <property type="match status" value="1"/>
</dbReference>
<dbReference type="PANTHER" id="PTHR43568:SF1">
    <property type="entry name" value="P PROTEIN"/>
    <property type="match status" value="1"/>
</dbReference>
<keyword evidence="4 7" id="KW-1133">Transmembrane helix</keyword>
<feature type="compositionally biased region" description="Polar residues" evidence="6">
    <location>
        <begin position="259"/>
        <end position="277"/>
    </location>
</feature>
<evidence type="ECO:0000256" key="5">
    <source>
        <dbReference type="ARBA" id="ARBA00023136"/>
    </source>
</evidence>
<keyword evidence="2" id="KW-0813">Transport</keyword>
<evidence type="ECO:0000256" key="7">
    <source>
        <dbReference type="SAM" id="Phobius"/>
    </source>
</evidence>
<evidence type="ECO:0000256" key="3">
    <source>
        <dbReference type="ARBA" id="ARBA00022692"/>
    </source>
</evidence>
<keyword evidence="3 7" id="KW-0812">Transmembrane</keyword>
<keyword evidence="5 7" id="KW-0472">Membrane</keyword>